<evidence type="ECO:0000259" key="7">
    <source>
        <dbReference type="Pfam" id="PF00482"/>
    </source>
</evidence>
<gene>
    <name evidence="8" type="ORF">Mal48_34280</name>
</gene>
<feature type="transmembrane region" description="Helical" evidence="6">
    <location>
        <begin position="262"/>
        <end position="280"/>
    </location>
</feature>
<dbReference type="InterPro" id="IPR018076">
    <property type="entry name" value="T2SS_GspF_dom"/>
</dbReference>
<dbReference type="Pfam" id="PF00482">
    <property type="entry name" value="T2SSF"/>
    <property type="match status" value="1"/>
</dbReference>
<evidence type="ECO:0000313" key="8">
    <source>
        <dbReference type="EMBL" id="QDT34168.1"/>
    </source>
</evidence>
<feature type="transmembrane region" description="Helical" evidence="6">
    <location>
        <begin position="119"/>
        <end position="138"/>
    </location>
</feature>
<evidence type="ECO:0000256" key="4">
    <source>
        <dbReference type="ARBA" id="ARBA00022989"/>
    </source>
</evidence>
<dbReference type="AlphaFoldDB" id="A0A517QRD5"/>
<evidence type="ECO:0000256" key="6">
    <source>
        <dbReference type="SAM" id="Phobius"/>
    </source>
</evidence>
<name>A0A517QRD5_9PLAN</name>
<protein>
    <submittedName>
        <fullName evidence="8">Bacterial type II secretion system protein F domain protein</fullName>
    </submittedName>
</protein>
<evidence type="ECO:0000256" key="5">
    <source>
        <dbReference type="ARBA" id="ARBA00023136"/>
    </source>
</evidence>
<evidence type="ECO:0000256" key="2">
    <source>
        <dbReference type="ARBA" id="ARBA00022475"/>
    </source>
</evidence>
<dbReference type="PANTHER" id="PTHR35007">
    <property type="entry name" value="INTEGRAL MEMBRANE PROTEIN-RELATED"/>
    <property type="match status" value="1"/>
</dbReference>
<evidence type="ECO:0000256" key="3">
    <source>
        <dbReference type="ARBA" id="ARBA00022692"/>
    </source>
</evidence>
<feature type="domain" description="Type II secretion system protein GspF" evidence="7">
    <location>
        <begin position="159"/>
        <end position="276"/>
    </location>
</feature>
<evidence type="ECO:0000256" key="1">
    <source>
        <dbReference type="ARBA" id="ARBA00004651"/>
    </source>
</evidence>
<dbReference type="InterPro" id="IPR042094">
    <property type="entry name" value="T2SS_GspF_sf"/>
</dbReference>
<sequence>MTNILNGFSLTSVALLMSVTSILMLVVESFSKKKRISTRIQSELKERIRSQVTNSKLFKDWSNSQSAIDPELKLSIHDRIIRCIEQAGLQIQVTDLIKRSVILGLLLGSTILFHGRIELAIGLTCLGLLFPWCHLIWLRKQRIQQLRIQLPETFEMIRRAVQSGQTIPNALNLIAKESSPPIADEFSYCCEQQSLGLPYETTLRDLGNRTGIIELQLFSVAMVLQRQAGGNPAEVLENLSDTVRKRMKLGMKVKAITGEGRMQALVLSLLPFLAFGGIYVLDPQYASVLFNYPKLLIGLSISITVGILWIRRIVNFEY</sequence>
<accession>A0A517QRD5</accession>
<comment type="subcellular location">
    <subcellularLocation>
        <location evidence="1">Cell membrane</location>
        <topology evidence="1">Multi-pass membrane protein</topology>
    </subcellularLocation>
</comment>
<dbReference type="EMBL" id="CP036267">
    <property type="protein sequence ID" value="QDT34168.1"/>
    <property type="molecule type" value="Genomic_DNA"/>
</dbReference>
<keyword evidence="9" id="KW-1185">Reference proteome</keyword>
<dbReference type="Gene3D" id="1.20.81.30">
    <property type="entry name" value="Type II secretion system (T2SS), domain F"/>
    <property type="match status" value="1"/>
</dbReference>
<dbReference type="GO" id="GO:0005886">
    <property type="term" value="C:plasma membrane"/>
    <property type="evidence" value="ECO:0007669"/>
    <property type="project" value="UniProtKB-SubCell"/>
</dbReference>
<feature type="transmembrane region" description="Helical" evidence="6">
    <location>
        <begin position="6"/>
        <end position="27"/>
    </location>
</feature>
<dbReference type="RefSeq" id="WP_197441752.1">
    <property type="nucleotide sequence ID" value="NZ_CP036267.1"/>
</dbReference>
<feature type="transmembrane region" description="Helical" evidence="6">
    <location>
        <begin position="292"/>
        <end position="310"/>
    </location>
</feature>
<organism evidence="8 9">
    <name type="scientific">Thalassoglobus polymorphus</name>
    <dbReference type="NCBI Taxonomy" id="2527994"/>
    <lineage>
        <taxon>Bacteria</taxon>
        <taxon>Pseudomonadati</taxon>
        <taxon>Planctomycetota</taxon>
        <taxon>Planctomycetia</taxon>
        <taxon>Planctomycetales</taxon>
        <taxon>Planctomycetaceae</taxon>
        <taxon>Thalassoglobus</taxon>
    </lineage>
</organism>
<keyword evidence="3 6" id="KW-0812">Transmembrane</keyword>
<dbReference type="KEGG" id="tpol:Mal48_34280"/>
<evidence type="ECO:0000313" key="9">
    <source>
        <dbReference type="Proteomes" id="UP000315724"/>
    </source>
</evidence>
<keyword evidence="2" id="KW-1003">Cell membrane</keyword>
<proteinExistence type="predicted"/>
<keyword evidence="4 6" id="KW-1133">Transmembrane helix</keyword>
<dbReference type="PANTHER" id="PTHR35007:SF1">
    <property type="entry name" value="PILUS ASSEMBLY PROTEIN"/>
    <property type="match status" value="1"/>
</dbReference>
<keyword evidence="5 6" id="KW-0472">Membrane</keyword>
<reference evidence="8 9" key="1">
    <citation type="submission" date="2019-02" db="EMBL/GenBank/DDBJ databases">
        <title>Deep-cultivation of Planctomycetes and their phenomic and genomic characterization uncovers novel biology.</title>
        <authorList>
            <person name="Wiegand S."/>
            <person name="Jogler M."/>
            <person name="Boedeker C."/>
            <person name="Pinto D."/>
            <person name="Vollmers J."/>
            <person name="Rivas-Marin E."/>
            <person name="Kohn T."/>
            <person name="Peeters S.H."/>
            <person name="Heuer A."/>
            <person name="Rast P."/>
            <person name="Oberbeckmann S."/>
            <person name="Bunk B."/>
            <person name="Jeske O."/>
            <person name="Meyerdierks A."/>
            <person name="Storesund J.E."/>
            <person name="Kallscheuer N."/>
            <person name="Luecker S."/>
            <person name="Lage O.M."/>
            <person name="Pohl T."/>
            <person name="Merkel B.J."/>
            <person name="Hornburger P."/>
            <person name="Mueller R.-W."/>
            <person name="Bruemmer F."/>
            <person name="Labrenz M."/>
            <person name="Spormann A.M."/>
            <person name="Op den Camp H."/>
            <person name="Overmann J."/>
            <person name="Amann R."/>
            <person name="Jetten M.S.M."/>
            <person name="Mascher T."/>
            <person name="Medema M.H."/>
            <person name="Devos D.P."/>
            <person name="Kaster A.-K."/>
            <person name="Ovreas L."/>
            <person name="Rohde M."/>
            <person name="Galperin M.Y."/>
            <person name="Jogler C."/>
        </authorList>
    </citation>
    <scope>NUCLEOTIDE SEQUENCE [LARGE SCALE GENOMIC DNA]</scope>
    <source>
        <strain evidence="8 9">Mal48</strain>
    </source>
</reference>
<dbReference type="Proteomes" id="UP000315724">
    <property type="component" value="Chromosome"/>
</dbReference>